<sequence>MFFASSATSPASFLNITISAGAHAILDIMLITLTAIQPCAIFKYADFIIHLLSYFSARRSSSSLLIERHDPSKTLTL</sequence>
<dbReference type="EMBL" id="BRXY01000004">
    <property type="protein sequence ID" value="GMH51563.1"/>
    <property type="molecule type" value="Genomic_DNA"/>
</dbReference>
<organism evidence="1 2">
    <name type="scientific">Triparma strigata</name>
    <dbReference type="NCBI Taxonomy" id="1606541"/>
    <lineage>
        <taxon>Eukaryota</taxon>
        <taxon>Sar</taxon>
        <taxon>Stramenopiles</taxon>
        <taxon>Ochrophyta</taxon>
        <taxon>Bolidophyceae</taxon>
        <taxon>Parmales</taxon>
        <taxon>Triparmaceae</taxon>
        <taxon>Triparma</taxon>
    </lineage>
</organism>
<accession>A0A9W6ZI98</accession>
<name>A0A9W6ZI98_9STRA</name>
<comment type="caution">
    <text evidence="1">The sequence shown here is derived from an EMBL/GenBank/DDBJ whole genome shotgun (WGS) entry which is preliminary data.</text>
</comment>
<dbReference type="AlphaFoldDB" id="A0A9W6ZI98"/>
<keyword evidence="2" id="KW-1185">Reference proteome</keyword>
<gene>
    <name evidence="1" type="ORF">TrST_g319</name>
</gene>
<evidence type="ECO:0000313" key="2">
    <source>
        <dbReference type="Proteomes" id="UP001165085"/>
    </source>
</evidence>
<proteinExistence type="predicted"/>
<reference evidence="2" key="1">
    <citation type="journal article" date="2023" name="Commun. Biol.">
        <title>Genome analysis of Parmales, the sister group of diatoms, reveals the evolutionary specialization of diatoms from phago-mixotrophs to photoautotrophs.</title>
        <authorList>
            <person name="Ban H."/>
            <person name="Sato S."/>
            <person name="Yoshikawa S."/>
            <person name="Yamada K."/>
            <person name="Nakamura Y."/>
            <person name="Ichinomiya M."/>
            <person name="Sato N."/>
            <person name="Blanc-Mathieu R."/>
            <person name="Endo H."/>
            <person name="Kuwata A."/>
            <person name="Ogata H."/>
        </authorList>
    </citation>
    <scope>NUCLEOTIDE SEQUENCE [LARGE SCALE GENOMIC DNA]</scope>
    <source>
        <strain evidence="2">NIES 3701</strain>
    </source>
</reference>
<protein>
    <submittedName>
        <fullName evidence="1">Uncharacterized protein</fullName>
    </submittedName>
</protein>
<dbReference type="Proteomes" id="UP001165085">
    <property type="component" value="Unassembled WGS sequence"/>
</dbReference>
<evidence type="ECO:0000313" key="1">
    <source>
        <dbReference type="EMBL" id="GMH51563.1"/>
    </source>
</evidence>